<reference evidence="1" key="2">
    <citation type="journal article" date="2015" name="Fish Shellfish Immunol.">
        <title>Early steps in the European eel (Anguilla anguilla)-Vibrio vulnificus interaction in the gills: Role of the RtxA13 toxin.</title>
        <authorList>
            <person name="Callol A."/>
            <person name="Pajuelo D."/>
            <person name="Ebbesson L."/>
            <person name="Teles M."/>
            <person name="MacKenzie S."/>
            <person name="Amaro C."/>
        </authorList>
    </citation>
    <scope>NUCLEOTIDE SEQUENCE</scope>
</reference>
<evidence type="ECO:0000313" key="1">
    <source>
        <dbReference type="EMBL" id="JAH50417.1"/>
    </source>
</evidence>
<dbReference type="EMBL" id="GBXM01058160">
    <property type="protein sequence ID" value="JAH50417.1"/>
    <property type="molecule type" value="Transcribed_RNA"/>
</dbReference>
<name>A0A0E9TAH6_ANGAN</name>
<protein>
    <submittedName>
        <fullName evidence="1">Uncharacterized protein</fullName>
    </submittedName>
</protein>
<dbReference type="AlphaFoldDB" id="A0A0E9TAH6"/>
<reference evidence="1" key="1">
    <citation type="submission" date="2014-11" db="EMBL/GenBank/DDBJ databases">
        <authorList>
            <person name="Amaro Gonzalez C."/>
        </authorList>
    </citation>
    <scope>NUCLEOTIDE SEQUENCE</scope>
</reference>
<proteinExistence type="predicted"/>
<sequence>MKQYCESPKMPMVPGPRVSDRMLIMEKAPLMIPNPSPAT</sequence>
<accession>A0A0E9TAH6</accession>
<organism evidence="1">
    <name type="scientific">Anguilla anguilla</name>
    <name type="common">European freshwater eel</name>
    <name type="synonym">Muraena anguilla</name>
    <dbReference type="NCBI Taxonomy" id="7936"/>
    <lineage>
        <taxon>Eukaryota</taxon>
        <taxon>Metazoa</taxon>
        <taxon>Chordata</taxon>
        <taxon>Craniata</taxon>
        <taxon>Vertebrata</taxon>
        <taxon>Euteleostomi</taxon>
        <taxon>Actinopterygii</taxon>
        <taxon>Neopterygii</taxon>
        <taxon>Teleostei</taxon>
        <taxon>Anguilliformes</taxon>
        <taxon>Anguillidae</taxon>
        <taxon>Anguilla</taxon>
    </lineage>
</organism>